<comment type="catalytic activity">
    <reaction evidence="9 10">
        <text>N(6)-[(R)-lipoyl]-L-lysyl-[protein] + pyruvate + H(+) = N(6)-[(R)-S(8)-acetyldihydrolipoyl]-L-lysyl-[protein] + CO2</text>
        <dbReference type="Rhea" id="RHEA:19189"/>
        <dbReference type="Rhea" id="RHEA-COMP:10474"/>
        <dbReference type="Rhea" id="RHEA-COMP:10478"/>
        <dbReference type="ChEBI" id="CHEBI:15361"/>
        <dbReference type="ChEBI" id="CHEBI:15378"/>
        <dbReference type="ChEBI" id="CHEBI:16526"/>
        <dbReference type="ChEBI" id="CHEBI:83099"/>
        <dbReference type="ChEBI" id="CHEBI:83111"/>
        <dbReference type="EC" id="1.2.4.1"/>
    </reaction>
</comment>
<dbReference type="PANTHER" id="PTHR43380">
    <property type="entry name" value="2-OXOISOVALERATE DEHYDROGENASE SUBUNIT ALPHA, MITOCHONDRIAL"/>
    <property type="match status" value="1"/>
</dbReference>
<evidence type="ECO:0000256" key="10">
    <source>
        <dbReference type="RuleBase" id="RU366007"/>
    </source>
</evidence>
<evidence type="ECO:0000256" key="8">
    <source>
        <dbReference type="ARBA" id="ARBA00025211"/>
    </source>
</evidence>
<dbReference type="PANTHER" id="PTHR43380:SF1">
    <property type="entry name" value="2-OXOISOVALERATE DEHYDROGENASE SUBUNIT ALPHA, MITOCHONDRIAL"/>
    <property type="match status" value="1"/>
</dbReference>
<organism evidence="12 13">
    <name type="scientific">Limosilactobacillus ingluviei DSM 15946</name>
    <dbReference type="NCBI Taxonomy" id="1423760"/>
    <lineage>
        <taxon>Bacteria</taxon>
        <taxon>Bacillati</taxon>
        <taxon>Bacillota</taxon>
        <taxon>Bacilli</taxon>
        <taxon>Lactobacillales</taxon>
        <taxon>Lactobacillaceae</taxon>
        <taxon>Limosilactobacillus</taxon>
    </lineage>
</organism>
<evidence type="ECO:0000256" key="4">
    <source>
        <dbReference type="ARBA" id="ARBA00014159"/>
    </source>
</evidence>
<comment type="subunit">
    <text evidence="2 10">Heterodimer of an alpha and a beta chain.</text>
</comment>
<accession>A0A0R1UER3</accession>
<evidence type="ECO:0000256" key="7">
    <source>
        <dbReference type="ARBA" id="ARBA00023317"/>
    </source>
</evidence>
<keyword evidence="7 10" id="KW-0670">Pyruvate</keyword>
<name>A0A0R1UER3_9LACO</name>
<comment type="function">
    <text evidence="8 10">The pyruvate dehydrogenase complex catalyzes the overall conversion of pyruvate to acetyl-CoA and CO(2). It contains multiple copies of three enzymatic components: pyruvate dehydrogenase (E1), dihydrolipoamide acetyltransferase (E2) and lipoamide dehydrogenase (E3).</text>
</comment>
<dbReference type="Gene3D" id="3.40.50.970">
    <property type="match status" value="1"/>
</dbReference>
<evidence type="ECO:0000256" key="6">
    <source>
        <dbReference type="ARBA" id="ARBA00023052"/>
    </source>
</evidence>
<dbReference type="InterPro" id="IPR017596">
    <property type="entry name" value="PdhA/BkdA"/>
</dbReference>
<evidence type="ECO:0000313" key="12">
    <source>
        <dbReference type="EMBL" id="KRL89141.1"/>
    </source>
</evidence>
<dbReference type="CDD" id="cd02000">
    <property type="entry name" value="TPP_E1_PDC_ADC_BCADC"/>
    <property type="match status" value="1"/>
</dbReference>
<reference evidence="12 13" key="1">
    <citation type="journal article" date="2015" name="Genome Announc.">
        <title>Expanding the biotechnology potential of lactobacilli through comparative genomics of 213 strains and associated genera.</title>
        <authorList>
            <person name="Sun Z."/>
            <person name="Harris H.M."/>
            <person name="McCann A."/>
            <person name="Guo C."/>
            <person name="Argimon S."/>
            <person name="Zhang W."/>
            <person name="Yang X."/>
            <person name="Jeffery I.B."/>
            <person name="Cooney J.C."/>
            <person name="Kagawa T.F."/>
            <person name="Liu W."/>
            <person name="Song Y."/>
            <person name="Salvetti E."/>
            <person name="Wrobel A."/>
            <person name="Rasinkangas P."/>
            <person name="Parkhill J."/>
            <person name="Rea M.C."/>
            <person name="O'Sullivan O."/>
            <person name="Ritari J."/>
            <person name="Douillard F.P."/>
            <person name="Paul Ross R."/>
            <person name="Yang R."/>
            <person name="Briner A.E."/>
            <person name="Felis G.E."/>
            <person name="de Vos W.M."/>
            <person name="Barrangou R."/>
            <person name="Klaenhammer T.R."/>
            <person name="Caufield P.W."/>
            <person name="Cui Y."/>
            <person name="Zhang H."/>
            <person name="O'Toole P.W."/>
        </authorList>
    </citation>
    <scope>NUCLEOTIDE SEQUENCE [LARGE SCALE GENOMIC DNA]</scope>
    <source>
        <strain evidence="12 13">DSM 15946</strain>
    </source>
</reference>
<dbReference type="PATRIC" id="fig|1423760.3.peg.1955"/>
<evidence type="ECO:0000256" key="2">
    <source>
        <dbReference type="ARBA" id="ARBA00011870"/>
    </source>
</evidence>
<evidence type="ECO:0000313" key="13">
    <source>
        <dbReference type="Proteomes" id="UP000050816"/>
    </source>
</evidence>
<protein>
    <recommendedName>
        <fullName evidence="4 10">Pyruvate dehydrogenase E1 component subunit alpha</fullName>
        <ecNumber evidence="3 10">1.2.4.1</ecNumber>
    </recommendedName>
</protein>
<dbReference type="Pfam" id="PF00676">
    <property type="entry name" value="E1_dh"/>
    <property type="match status" value="1"/>
</dbReference>
<dbReference type="NCBIfam" id="TIGR03181">
    <property type="entry name" value="PDH_E1_alph_x"/>
    <property type="match status" value="1"/>
</dbReference>
<dbReference type="InterPro" id="IPR001017">
    <property type="entry name" value="DH_E1"/>
</dbReference>
<dbReference type="Proteomes" id="UP000050816">
    <property type="component" value="Unassembled WGS sequence"/>
</dbReference>
<comment type="caution">
    <text evidence="12">The sequence shown here is derived from an EMBL/GenBank/DDBJ whole genome shotgun (WGS) entry which is preliminary data.</text>
</comment>
<keyword evidence="5 10" id="KW-0560">Oxidoreductase</keyword>
<proteinExistence type="predicted"/>
<evidence type="ECO:0000256" key="1">
    <source>
        <dbReference type="ARBA" id="ARBA00001964"/>
    </source>
</evidence>
<dbReference type="SUPFAM" id="SSF52518">
    <property type="entry name" value="Thiamin diphosphate-binding fold (THDP-binding)"/>
    <property type="match status" value="1"/>
</dbReference>
<dbReference type="GeneID" id="82933152"/>
<gene>
    <name evidence="12" type="ORF">FC43_GL001868</name>
</gene>
<dbReference type="EC" id="1.2.4.1" evidence="3 10"/>
<comment type="cofactor">
    <cofactor evidence="1 10">
        <name>thiamine diphosphate</name>
        <dbReference type="ChEBI" id="CHEBI:58937"/>
    </cofactor>
</comment>
<sequence>MTQLDFESLKHTPEYETLQVLNNDGEVVNPDLMPDLSDDQYVDLYKQMLWSRVLGDRSTKLNRQGRLGFFAPTAGEEASQMGTSAAMDKGDFLLTAYRDIPQLIKHGLPMEKAFMWSIGHVNGNVYPDGLNAVPPQIIIGAQYVQTAGAALGLKKSGSKNVAWTYTGDGGTSQGDFYEGINFAGSFKAPALFVVQNNGYAISVPRHVQSAAPVLAQKAVAAGIPSVLVDGMDILAVYEVTKQAREWIAAGNGPVLIETICYRFGAHTLSGDDPKRYREKSEEEEWFAKDPLIRMKKFLENKGLWDDEKEAAYKDEVEAEIEKAMAVVESQPVQKVSEFLEATFDETPAAIERQVKEYQAKEGN</sequence>
<dbReference type="InterPro" id="IPR029061">
    <property type="entry name" value="THDP-binding"/>
</dbReference>
<evidence type="ECO:0000259" key="11">
    <source>
        <dbReference type="Pfam" id="PF00676"/>
    </source>
</evidence>
<keyword evidence="6 10" id="KW-0786">Thiamine pyrophosphate</keyword>
<evidence type="ECO:0000256" key="3">
    <source>
        <dbReference type="ARBA" id="ARBA00012281"/>
    </source>
</evidence>
<feature type="domain" description="Dehydrogenase E1 component" evidence="11">
    <location>
        <begin position="45"/>
        <end position="335"/>
    </location>
</feature>
<dbReference type="AlphaFoldDB" id="A0A0R1UER3"/>
<evidence type="ECO:0000256" key="9">
    <source>
        <dbReference type="ARBA" id="ARBA00051231"/>
    </source>
</evidence>
<dbReference type="RefSeq" id="WP_019205366.1">
    <property type="nucleotide sequence ID" value="NZ_AZFK01000053.1"/>
</dbReference>
<dbReference type="GO" id="GO:0004739">
    <property type="term" value="F:pyruvate dehydrogenase (acetyl-transferring) activity"/>
    <property type="evidence" value="ECO:0007669"/>
    <property type="project" value="UniProtKB-UniRule"/>
</dbReference>
<evidence type="ECO:0000256" key="5">
    <source>
        <dbReference type="ARBA" id="ARBA00023002"/>
    </source>
</evidence>
<dbReference type="InterPro" id="IPR050771">
    <property type="entry name" value="Alpha-ketoacid_DH_E1_comp"/>
</dbReference>
<dbReference type="EMBL" id="AZFK01000053">
    <property type="protein sequence ID" value="KRL89141.1"/>
    <property type="molecule type" value="Genomic_DNA"/>
</dbReference>
<dbReference type="GO" id="GO:0009083">
    <property type="term" value="P:branched-chain amino acid catabolic process"/>
    <property type="evidence" value="ECO:0007669"/>
    <property type="project" value="TreeGrafter"/>
</dbReference>